<reference evidence="14" key="1">
    <citation type="submission" date="2021-03" db="EMBL/GenBank/DDBJ databases">
        <authorList>
            <person name="Jaffe A."/>
        </authorList>
    </citation>
    <scope>NUCLEOTIDE SEQUENCE</scope>
    <source>
        <strain evidence="14">RIFCSPLOWO2_01_FULL_58_19</strain>
    </source>
</reference>
<dbReference type="SUPFAM" id="SSF51391">
    <property type="entry name" value="Thiamin phosphate synthase"/>
    <property type="match status" value="1"/>
</dbReference>
<comment type="catalytic activity">
    <reaction evidence="8 9 10">
        <text>2-[(2R,5Z)-2-carboxy-4-methylthiazol-5(2H)-ylidene]ethyl phosphate + 4-amino-2-methyl-5-(diphosphooxymethyl)pyrimidine + 2 H(+) = thiamine phosphate + CO2 + diphosphate</text>
        <dbReference type="Rhea" id="RHEA:47844"/>
        <dbReference type="ChEBI" id="CHEBI:15378"/>
        <dbReference type="ChEBI" id="CHEBI:16526"/>
        <dbReference type="ChEBI" id="CHEBI:33019"/>
        <dbReference type="ChEBI" id="CHEBI:37575"/>
        <dbReference type="ChEBI" id="CHEBI:57841"/>
        <dbReference type="ChEBI" id="CHEBI:62899"/>
        <dbReference type="EC" id="2.5.1.3"/>
    </reaction>
</comment>
<name>A0A8T4L9U0_9ARCH</name>
<evidence type="ECO:0000259" key="12">
    <source>
        <dbReference type="Pfam" id="PF02581"/>
    </source>
</evidence>
<evidence type="ECO:0000256" key="8">
    <source>
        <dbReference type="ARBA" id="ARBA00047883"/>
    </source>
</evidence>
<dbReference type="CDD" id="cd00564">
    <property type="entry name" value="TMP_TenI"/>
    <property type="match status" value="1"/>
</dbReference>
<feature type="binding site" evidence="9">
    <location>
        <position position="233"/>
    </location>
    <ligand>
        <name>Mg(2+)</name>
        <dbReference type="ChEBI" id="CHEBI:18420"/>
    </ligand>
</feature>
<keyword evidence="3 9" id="KW-0479">Metal-binding</keyword>
<feature type="binding site" evidence="9">
    <location>
        <position position="213"/>
    </location>
    <ligand>
        <name>4-amino-2-methyl-5-(diphosphooxymethyl)pyrimidine</name>
        <dbReference type="ChEBI" id="CHEBI:57841"/>
    </ligand>
</feature>
<evidence type="ECO:0000256" key="5">
    <source>
        <dbReference type="ARBA" id="ARBA00022977"/>
    </source>
</evidence>
<dbReference type="InterPro" id="IPR036206">
    <property type="entry name" value="ThiamineP_synth_sf"/>
</dbReference>
<sequence>MGPEFLCFWDANLNRAREGLRVIEDFARFVLKEEKATLVLKQLRHQLTRVASRVCFERRALLARASAVDVGAQSYLVSEGSRHAWDELLEANFNRVGEALRCLEEAAKLRSAPTGRQLKRLRFRVYSVEEKLAAGFLRFERMQKFGRASLYVVLDARQFRKDLDYAEACRLSLAGGAEIIQLRDKRLKGKKLLALAKALARQCRKKNALFLVNDRADVAKAVDADGVHLGQGDLPVSVARALLGFDKIIGKSTHSLRQAQKAVAEGADYLSVGPVFETPSKPGVKAVGLGLVSRVRKRLKIPFVAVGGIDGSNVNRVVASGASLVAVIRAVVSAPKPKTAAKRLHMLVCARKNGKANRCHVSGAG</sequence>
<dbReference type="AlphaFoldDB" id="A0A8T4L9U0"/>
<evidence type="ECO:0000256" key="9">
    <source>
        <dbReference type="HAMAP-Rule" id="MF_00097"/>
    </source>
</evidence>
<dbReference type="GO" id="GO:0000287">
    <property type="term" value="F:magnesium ion binding"/>
    <property type="evidence" value="ECO:0007669"/>
    <property type="project" value="UniProtKB-UniRule"/>
</dbReference>
<evidence type="ECO:0000256" key="1">
    <source>
        <dbReference type="ARBA" id="ARBA00005165"/>
    </source>
</evidence>
<evidence type="ECO:0000256" key="4">
    <source>
        <dbReference type="ARBA" id="ARBA00022842"/>
    </source>
</evidence>
<evidence type="ECO:0000313" key="15">
    <source>
        <dbReference type="Proteomes" id="UP000678237"/>
    </source>
</evidence>
<evidence type="ECO:0000256" key="10">
    <source>
        <dbReference type="RuleBase" id="RU003826"/>
    </source>
</evidence>
<feature type="binding site" evidence="9">
    <location>
        <begin position="181"/>
        <end position="185"/>
    </location>
    <ligand>
        <name>4-amino-2-methyl-5-(diphosphooxymethyl)pyrimidine</name>
        <dbReference type="ChEBI" id="CHEBI:57841"/>
    </ligand>
</feature>
<feature type="binding site" evidence="9">
    <location>
        <position position="252"/>
    </location>
    <ligand>
        <name>4-amino-2-methyl-5-(diphosphooxymethyl)pyrimidine</name>
        <dbReference type="ChEBI" id="CHEBI:57841"/>
    </ligand>
</feature>
<dbReference type="NCBIfam" id="TIGR00693">
    <property type="entry name" value="thiE"/>
    <property type="match status" value="1"/>
</dbReference>
<comment type="caution">
    <text evidence="9">Lacks conserved residue(s) required for the propagation of feature annotation.</text>
</comment>
<evidence type="ECO:0000256" key="3">
    <source>
        <dbReference type="ARBA" id="ARBA00022723"/>
    </source>
</evidence>
<dbReference type="GO" id="GO:0009229">
    <property type="term" value="P:thiamine diphosphate biosynthetic process"/>
    <property type="evidence" value="ECO:0007669"/>
    <property type="project" value="UniProtKB-UniRule"/>
</dbReference>
<feature type="domain" description="ThiD2" evidence="13">
    <location>
        <begin position="10"/>
        <end position="130"/>
    </location>
</feature>
<evidence type="ECO:0000256" key="2">
    <source>
        <dbReference type="ARBA" id="ARBA00022679"/>
    </source>
</evidence>
<gene>
    <name evidence="9" type="primary">thiE</name>
    <name evidence="14" type="ORF">J4203_02430</name>
</gene>
<feature type="binding site" evidence="9">
    <location>
        <begin position="278"/>
        <end position="280"/>
    </location>
    <ligand>
        <name>2-[(2R,5Z)-2-carboxy-4-methylthiazol-5(2H)-ylidene]ethyl phosphate</name>
        <dbReference type="ChEBI" id="CHEBI:62899"/>
    </ligand>
</feature>
<dbReference type="EMBL" id="JAGVWE010000002">
    <property type="protein sequence ID" value="MBS3062702.1"/>
    <property type="molecule type" value="Genomic_DNA"/>
</dbReference>
<dbReference type="Proteomes" id="UP000678237">
    <property type="component" value="Unassembled WGS sequence"/>
</dbReference>
<evidence type="ECO:0000313" key="14">
    <source>
        <dbReference type="EMBL" id="MBS3062702.1"/>
    </source>
</evidence>
<protein>
    <recommendedName>
        <fullName evidence="9">Thiamine-phosphate synthase</fullName>
        <shortName evidence="9">TP synthase</shortName>
        <shortName evidence="9">TPS</shortName>
        <ecNumber evidence="9">2.5.1.3</ecNumber>
    </recommendedName>
    <alternativeName>
        <fullName evidence="9">Thiamine-phosphate pyrophosphorylase</fullName>
        <shortName evidence="9">TMP pyrophosphorylase</shortName>
        <shortName evidence="9">TMP-PPase</shortName>
    </alternativeName>
</protein>
<comment type="cofactor">
    <cofactor evidence="9">
        <name>Mg(2+)</name>
        <dbReference type="ChEBI" id="CHEBI:18420"/>
    </cofactor>
    <text evidence="9">Binds 1 Mg(2+) ion per subunit.</text>
</comment>
<dbReference type="FunFam" id="3.20.20.70:FF:000096">
    <property type="entry name" value="Thiamine-phosphate synthase"/>
    <property type="match status" value="1"/>
</dbReference>
<dbReference type="GO" id="GO:0009228">
    <property type="term" value="P:thiamine biosynthetic process"/>
    <property type="evidence" value="ECO:0007669"/>
    <property type="project" value="UniProtKB-KW"/>
</dbReference>
<dbReference type="Pfam" id="PF02581">
    <property type="entry name" value="TMP-TENI"/>
    <property type="match status" value="1"/>
</dbReference>
<feature type="domain" description="Thiamine phosphate synthase/TenI" evidence="12">
    <location>
        <begin position="150"/>
        <end position="331"/>
    </location>
</feature>
<dbReference type="GO" id="GO:0005737">
    <property type="term" value="C:cytoplasm"/>
    <property type="evidence" value="ECO:0007669"/>
    <property type="project" value="TreeGrafter"/>
</dbReference>
<dbReference type="PANTHER" id="PTHR20857">
    <property type="entry name" value="THIAMINE-PHOSPHATE PYROPHOSPHORYLASE"/>
    <property type="match status" value="1"/>
</dbReference>
<evidence type="ECO:0000256" key="7">
    <source>
        <dbReference type="ARBA" id="ARBA00047851"/>
    </source>
</evidence>
<dbReference type="InterPro" id="IPR034291">
    <property type="entry name" value="TMP_synthase"/>
</dbReference>
<dbReference type="InterPro" id="IPR041397">
    <property type="entry name" value="ThiD2"/>
</dbReference>
<dbReference type="NCBIfam" id="NF002727">
    <property type="entry name" value="PRK02615.1"/>
    <property type="match status" value="1"/>
</dbReference>
<dbReference type="PANTHER" id="PTHR20857:SF15">
    <property type="entry name" value="THIAMINE-PHOSPHATE SYNTHASE"/>
    <property type="match status" value="1"/>
</dbReference>
<evidence type="ECO:0000256" key="6">
    <source>
        <dbReference type="ARBA" id="ARBA00047334"/>
    </source>
</evidence>
<comment type="pathway">
    <text evidence="1 9 11">Cofactor biosynthesis; thiamine diphosphate biosynthesis; thiamine phosphate from 4-amino-2-methyl-5-diphosphomethylpyrimidine and 4-methyl-5-(2-phosphoethyl)-thiazole: step 1/1.</text>
</comment>
<dbReference type="EC" id="2.5.1.3" evidence="9"/>
<keyword evidence="4 9" id="KW-0460">Magnesium</keyword>
<dbReference type="HAMAP" id="MF_00097">
    <property type="entry name" value="TMP_synthase"/>
    <property type="match status" value="1"/>
</dbReference>
<keyword evidence="5 9" id="KW-0784">Thiamine biosynthesis</keyword>
<evidence type="ECO:0000256" key="11">
    <source>
        <dbReference type="RuleBase" id="RU004253"/>
    </source>
</evidence>
<feature type="binding site" evidence="9">
    <location>
        <position position="308"/>
    </location>
    <ligand>
        <name>2-[(2R,5Z)-2-carboxy-4-methylthiazol-5(2H)-ylidene]ethyl phosphate</name>
        <dbReference type="ChEBI" id="CHEBI:62899"/>
    </ligand>
</feature>
<accession>A0A8T4L9U0</accession>
<dbReference type="PIRSF" id="PIRSF000512">
    <property type="entry name" value="TMP_PPase_Cyanobac_prd"/>
    <property type="match status" value="1"/>
</dbReference>
<comment type="function">
    <text evidence="9">Condenses 4-methyl-5-(beta-hydroxyethyl)thiazole monophosphate (THZ-P) and 2-methyl-4-amino-5-hydroxymethyl pyrimidine pyrophosphate (HMP-PP) to form thiamine monophosphate (TMP).</text>
</comment>
<dbReference type="GO" id="GO:0004789">
    <property type="term" value="F:thiamine-phosphate diphosphorylase activity"/>
    <property type="evidence" value="ECO:0007669"/>
    <property type="project" value="UniProtKB-UniRule"/>
</dbReference>
<keyword evidence="2 9" id="KW-0808">Transferase</keyword>
<reference evidence="14" key="2">
    <citation type="submission" date="2021-05" db="EMBL/GenBank/DDBJ databases">
        <title>Protein family content uncovers lineage relationships and bacterial pathway maintenance mechanisms in DPANN archaea.</title>
        <authorList>
            <person name="Castelle C.J."/>
            <person name="Meheust R."/>
            <person name="Jaffe A.L."/>
            <person name="Seitz K."/>
            <person name="Gong X."/>
            <person name="Baker B.J."/>
            <person name="Banfield J.F."/>
        </authorList>
    </citation>
    <scope>NUCLEOTIDE SEQUENCE</scope>
    <source>
        <strain evidence="14">RIFCSPLOWO2_01_FULL_58_19</strain>
    </source>
</reference>
<comment type="caution">
    <text evidence="14">The sequence shown here is derived from an EMBL/GenBank/DDBJ whole genome shotgun (WGS) entry which is preliminary data.</text>
</comment>
<dbReference type="Pfam" id="PF17792">
    <property type="entry name" value="ThiD2"/>
    <property type="match status" value="1"/>
</dbReference>
<comment type="catalytic activity">
    <reaction evidence="7 9 10">
        <text>2-(2-carboxy-4-methylthiazol-5-yl)ethyl phosphate + 4-amino-2-methyl-5-(diphosphooxymethyl)pyrimidine + 2 H(+) = thiamine phosphate + CO2 + diphosphate</text>
        <dbReference type="Rhea" id="RHEA:47848"/>
        <dbReference type="ChEBI" id="CHEBI:15378"/>
        <dbReference type="ChEBI" id="CHEBI:16526"/>
        <dbReference type="ChEBI" id="CHEBI:33019"/>
        <dbReference type="ChEBI" id="CHEBI:37575"/>
        <dbReference type="ChEBI" id="CHEBI:57841"/>
        <dbReference type="ChEBI" id="CHEBI:62890"/>
        <dbReference type="EC" id="2.5.1.3"/>
    </reaction>
</comment>
<organism evidence="14 15">
    <name type="scientific">Candidatus Iainarchaeum sp</name>
    <dbReference type="NCBI Taxonomy" id="3101447"/>
    <lineage>
        <taxon>Archaea</taxon>
        <taxon>Candidatus Iainarchaeota</taxon>
        <taxon>Candidatus Iainarchaeia</taxon>
        <taxon>Candidatus Iainarchaeales</taxon>
        <taxon>Candidatus Iainarchaeaceae</taxon>
        <taxon>Candidatus Iainarchaeum</taxon>
    </lineage>
</organism>
<feature type="binding site" evidence="9">
    <location>
        <position position="214"/>
    </location>
    <ligand>
        <name>Mg(2+)</name>
        <dbReference type="ChEBI" id="CHEBI:18420"/>
    </ligand>
</feature>
<dbReference type="InterPro" id="IPR013785">
    <property type="entry name" value="Aldolase_TIM"/>
</dbReference>
<evidence type="ECO:0000259" key="13">
    <source>
        <dbReference type="Pfam" id="PF17792"/>
    </source>
</evidence>
<dbReference type="Gene3D" id="3.20.20.70">
    <property type="entry name" value="Aldolase class I"/>
    <property type="match status" value="1"/>
</dbReference>
<dbReference type="InterPro" id="IPR016229">
    <property type="entry name" value="TMP_synthase_cyanobac_bac"/>
</dbReference>
<feature type="binding site" evidence="9">
    <location>
        <position position="281"/>
    </location>
    <ligand>
        <name>4-amino-2-methyl-5-(diphosphooxymethyl)pyrimidine</name>
        <dbReference type="ChEBI" id="CHEBI:57841"/>
    </ligand>
</feature>
<comment type="catalytic activity">
    <reaction evidence="6 9 10">
        <text>4-methyl-5-(2-phosphooxyethyl)-thiazole + 4-amino-2-methyl-5-(diphosphooxymethyl)pyrimidine + H(+) = thiamine phosphate + diphosphate</text>
        <dbReference type="Rhea" id="RHEA:22328"/>
        <dbReference type="ChEBI" id="CHEBI:15378"/>
        <dbReference type="ChEBI" id="CHEBI:33019"/>
        <dbReference type="ChEBI" id="CHEBI:37575"/>
        <dbReference type="ChEBI" id="CHEBI:57841"/>
        <dbReference type="ChEBI" id="CHEBI:58296"/>
        <dbReference type="EC" id="2.5.1.3"/>
    </reaction>
</comment>
<comment type="similarity">
    <text evidence="9 10">Belongs to the thiamine-phosphate synthase family.</text>
</comment>
<proteinExistence type="inferred from homology"/>
<dbReference type="InterPro" id="IPR022998">
    <property type="entry name" value="ThiamineP_synth_TenI"/>
</dbReference>